<evidence type="ECO:0000256" key="2">
    <source>
        <dbReference type="ARBA" id="ARBA00022692"/>
    </source>
</evidence>
<dbReference type="EMBL" id="LK028580">
    <property type="protein sequence ID" value="CDS20175.1"/>
    <property type="molecule type" value="Genomic_DNA"/>
</dbReference>
<dbReference type="PANTHER" id="PTHR21041">
    <property type="entry name" value="DENDRITIC CELL-SPECIFIC TRANSMEMBRANE PROTEIN"/>
    <property type="match status" value="1"/>
</dbReference>
<evidence type="ECO:0000256" key="4">
    <source>
        <dbReference type="ARBA" id="ARBA00023136"/>
    </source>
</evidence>
<feature type="compositionally biased region" description="Polar residues" evidence="5">
    <location>
        <begin position="660"/>
        <end position="679"/>
    </location>
</feature>
<feature type="region of interest" description="Disordered" evidence="5">
    <location>
        <begin position="654"/>
        <end position="679"/>
    </location>
</feature>
<dbReference type="InterPro" id="IPR051856">
    <property type="entry name" value="CSR-E3_Ligase_Protein"/>
</dbReference>
<feature type="transmembrane region" description="Helical" evidence="6">
    <location>
        <begin position="56"/>
        <end position="82"/>
    </location>
</feature>
<dbReference type="SUPFAM" id="SSF48652">
    <property type="entry name" value="Tetraspanin"/>
    <property type="match status" value="1"/>
</dbReference>
<protein>
    <submittedName>
        <fullName evidence="8 10">Tetraspanin EC2 domain</fullName>
    </submittedName>
</protein>
<comment type="subcellular location">
    <subcellularLocation>
        <location evidence="1">Membrane</location>
        <topology evidence="1">Multi-pass membrane protein</topology>
    </subcellularLocation>
</comment>
<evidence type="ECO:0000256" key="5">
    <source>
        <dbReference type="SAM" id="MobiDB-lite"/>
    </source>
</evidence>
<proteinExistence type="predicted"/>
<evidence type="ECO:0000256" key="1">
    <source>
        <dbReference type="ARBA" id="ARBA00004141"/>
    </source>
</evidence>
<evidence type="ECO:0000313" key="9">
    <source>
        <dbReference type="Proteomes" id="UP000492820"/>
    </source>
</evidence>
<feature type="transmembrane region" description="Helical" evidence="6">
    <location>
        <begin position="470"/>
        <end position="488"/>
    </location>
</feature>
<gene>
    <name evidence="8" type="ORF">EgrG_000237500</name>
</gene>
<evidence type="ECO:0000259" key="7">
    <source>
        <dbReference type="Pfam" id="PF07782"/>
    </source>
</evidence>
<feature type="domain" description="Dendritic cell-specific transmembrane protein-like" evidence="7">
    <location>
        <begin position="929"/>
        <end position="1124"/>
    </location>
</feature>
<dbReference type="GO" id="GO:0016020">
    <property type="term" value="C:membrane"/>
    <property type="evidence" value="ECO:0007669"/>
    <property type="project" value="UniProtKB-SubCell"/>
</dbReference>
<keyword evidence="2 6" id="KW-0812">Transmembrane</keyword>
<name>A0A068WJ99_ECHGR</name>
<keyword evidence="4 6" id="KW-0472">Membrane</keyword>
<reference evidence="10" key="3">
    <citation type="submission" date="2020-10" db="UniProtKB">
        <authorList>
            <consortium name="WormBaseParasite"/>
        </authorList>
    </citation>
    <scope>IDENTIFICATION</scope>
</reference>
<dbReference type="WBParaSite" id="EgrG_000237500">
    <property type="protein sequence ID" value="EgrG_000237500"/>
    <property type="gene ID" value="EgrG_000237500"/>
</dbReference>
<dbReference type="InterPro" id="IPR012858">
    <property type="entry name" value="DC_STAMP-like"/>
</dbReference>
<dbReference type="Proteomes" id="UP000492820">
    <property type="component" value="Unassembled WGS sequence"/>
</dbReference>
<keyword evidence="3 6" id="KW-1133">Transmembrane helix</keyword>
<dbReference type="OrthoDB" id="5985669at2759"/>
<sequence length="1250" mass="139861">MTASLISIFGFLLTVCTILNGHLTLFWLLPGIQTGQLKNDNFHLVSHDRLVRRTYYYVYFEFVIAAVCCSFWFLRLLSGLMIPRLPERKKALVTSILQQSWKYIVRPLTLILFITSTFATIAAFDDAGLLNSDVTNFFNRIFYQLQDIDPNKDDRRQQRLLQYLESIQRGYRCCGGTSVLEWFGISLGAGKSVQSQASSGTYIPASCLNSRRSSVLVPQRISDLHTLMKGIHLDKVTIYAPVFRKGCIEAVGDRLYLEFYGFLKCTSLTDLALNVCLLLMIVFDHWDHSSSVGTKADKAKLKKYVSNAKLLQAIQGTPLLAKQVKLQEVYGNAKADWLEKGSRTGWCLVNNGKQDSEYVRRIYTRRTENPGQIKTSGFRRFLRTYLPLVEAVLYTDGDSRYEVEGNDYYGGFIVTVVRVIFCGLYGYLGAHILISAFITNYKAAPAEGDIAKAEQVNSATKEREKIVEELAYMTSVLVRIAFVIAAIVSKRFRCFLALLGPNLGLTAGQSFIAAELTNVAVHGPVRGLATNLRAAGGSLNCLMKLSGNITNDANKLLKPSGKGTSEDEFEEIEEDENDDDENLDINSMSNDTQQNFTGIVRGKDKSKLVKYPKLKSITSFNSFFVKLIKKASRGINRGASFLRKLTMKVQKELLRDSEAKPSTNNTQNNDTKALGAKQSNADIQATNAGVSESFRRHLDEMDTSEKERMRIRRKMMQAKMTAAVRNLNLGRNESYILNSAIALGHKIDSKMRARLLKACMAMQQARTEQCNVAAVTACYRIQTSAIISTGLPLFIGPWCSSYVTKGTACPTGEALENAKTECGNSGYSIGLKDGFGAQFAVAQSGLQQFAQNFQIVVAYKKLKSAAAQIRALQHNTEDAIEQLAYLTLDATRAVFAIALLFSTLLKLLFISLLLKTQSYISKYLKDMDFDNIYVGDVYEKIDERRKNESRMYLLPLKSHERKTVFWHKIGYTGPEWIRAIKAVIKSAILGIGLTMLFAADSYLHSLMIVLDVVTQGDLKLGGSSGQSDTSAAAMFLAGDGFAAELIKGILDGFLNLMNIDLTYKLSACAPKVILSSHDLRFRFGILWSTLLLLGIFSGYLLRLRHIVAGFFYPNAHRRRQMHLYNTMLANRVRDLNTNRNLLVQRVKENRLQHEVRLLSKPPVLAEVAPKLAKVLKLRKGTCVICRDTRKPGPEMYICPVDACATCRQCQRSISNDPEFCVACVDRNEASITDTLKKLEQMYKNRPLNVV</sequence>
<organism evidence="8">
    <name type="scientific">Echinococcus granulosus</name>
    <name type="common">Hydatid tapeworm</name>
    <dbReference type="NCBI Taxonomy" id="6210"/>
    <lineage>
        <taxon>Eukaryota</taxon>
        <taxon>Metazoa</taxon>
        <taxon>Spiralia</taxon>
        <taxon>Lophotrochozoa</taxon>
        <taxon>Platyhelminthes</taxon>
        <taxon>Cestoda</taxon>
        <taxon>Eucestoda</taxon>
        <taxon>Cyclophyllidea</taxon>
        <taxon>Taeniidae</taxon>
        <taxon>Echinococcus</taxon>
        <taxon>Echinococcus granulosus group</taxon>
    </lineage>
</organism>
<accession>A0A068WJ99</accession>
<feature type="transmembrane region" description="Helical" evidence="6">
    <location>
        <begin position="7"/>
        <end position="29"/>
    </location>
</feature>
<evidence type="ECO:0000313" key="8">
    <source>
        <dbReference type="EMBL" id="CDS20175.1"/>
    </source>
</evidence>
<dbReference type="AlphaFoldDB" id="A0A068WJ99"/>
<feature type="transmembrane region" description="Helical" evidence="6">
    <location>
        <begin position="893"/>
        <end position="914"/>
    </location>
</feature>
<evidence type="ECO:0000256" key="3">
    <source>
        <dbReference type="ARBA" id="ARBA00022989"/>
    </source>
</evidence>
<feature type="transmembrane region" description="Helical" evidence="6">
    <location>
        <begin position="987"/>
        <end position="1010"/>
    </location>
</feature>
<reference evidence="8 9" key="1">
    <citation type="journal article" date="2013" name="Nature">
        <title>The genomes of four tapeworm species reveal adaptations to parasitism.</title>
        <authorList>
            <person name="Tsai I.J."/>
            <person name="Zarowiecki M."/>
            <person name="Holroyd N."/>
            <person name="Garciarrubio A."/>
            <person name="Sanchez-Flores A."/>
            <person name="Brooks K.L."/>
            <person name="Tracey A."/>
            <person name="Bobes R.J."/>
            <person name="Fragoso G."/>
            <person name="Sciutto E."/>
            <person name="Aslett M."/>
            <person name="Beasley H."/>
            <person name="Bennett H.M."/>
            <person name="Cai J."/>
            <person name="Camicia F."/>
            <person name="Clark R."/>
            <person name="Cucher M."/>
            <person name="De Silva N."/>
            <person name="Day T.A."/>
            <person name="Deplazes P."/>
            <person name="Estrada K."/>
            <person name="Fernandez C."/>
            <person name="Holland P.W."/>
            <person name="Hou J."/>
            <person name="Hu S."/>
            <person name="Huckvale T."/>
            <person name="Hung S.S."/>
            <person name="Kamenetzky L."/>
            <person name="Keane J.A."/>
            <person name="Kiss F."/>
            <person name="Koziol U."/>
            <person name="Lambert O."/>
            <person name="Liu K."/>
            <person name="Luo X."/>
            <person name="Luo Y."/>
            <person name="Macchiaroli N."/>
            <person name="Nichol S."/>
            <person name="Paps J."/>
            <person name="Parkinson J."/>
            <person name="Pouchkina-Stantcheva N."/>
            <person name="Riddiford N."/>
            <person name="Rosenzvit M."/>
            <person name="Salinas G."/>
            <person name="Wasmuth J.D."/>
            <person name="Zamanian M."/>
            <person name="Zheng Y."/>
            <person name="Cai X."/>
            <person name="Soberon X."/>
            <person name="Olson P.D."/>
            <person name="Laclette J.P."/>
            <person name="Brehm K."/>
            <person name="Berriman M."/>
            <person name="Garciarrubio A."/>
            <person name="Bobes R.J."/>
            <person name="Fragoso G."/>
            <person name="Sanchez-Flores A."/>
            <person name="Estrada K."/>
            <person name="Cevallos M.A."/>
            <person name="Morett E."/>
            <person name="Gonzalez V."/>
            <person name="Portillo T."/>
            <person name="Ochoa-Leyva A."/>
            <person name="Jose M.V."/>
            <person name="Sciutto E."/>
            <person name="Landa A."/>
            <person name="Jimenez L."/>
            <person name="Valdes V."/>
            <person name="Carrero J.C."/>
            <person name="Larralde C."/>
            <person name="Morales-Montor J."/>
            <person name="Limon-Lason J."/>
            <person name="Soberon X."/>
            <person name="Laclette J.P."/>
        </authorList>
    </citation>
    <scope>NUCLEOTIDE SEQUENCE [LARGE SCALE GENOMIC DNA]</scope>
</reference>
<dbReference type="InterPro" id="IPR008952">
    <property type="entry name" value="Tetraspanin_EC2_sf"/>
</dbReference>
<feature type="transmembrane region" description="Helical" evidence="6">
    <location>
        <begin position="103"/>
        <end position="124"/>
    </location>
</feature>
<dbReference type="PANTHER" id="PTHR21041:SF17">
    <property type="entry name" value="E3 UBIQUITIN-PROTEIN LIGASE DCST1"/>
    <property type="match status" value="1"/>
</dbReference>
<dbReference type="Pfam" id="PF07782">
    <property type="entry name" value="DC_STAMP"/>
    <property type="match status" value="1"/>
</dbReference>
<evidence type="ECO:0000313" key="10">
    <source>
        <dbReference type="WBParaSite" id="EgrG_000237500"/>
    </source>
</evidence>
<reference evidence="8" key="2">
    <citation type="submission" date="2014-06" db="EMBL/GenBank/DDBJ databases">
        <authorList>
            <person name="Aslett M."/>
        </authorList>
    </citation>
    <scope>NUCLEOTIDE SEQUENCE</scope>
</reference>
<feature type="transmembrane region" description="Helical" evidence="6">
    <location>
        <begin position="408"/>
        <end position="428"/>
    </location>
</feature>
<evidence type="ECO:0000256" key="6">
    <source>
        <dbReference type="SAM" id="Phobius"/>
    </source>
</evidence>
<feature type="transmembrane region" description="Helical" evidence="6">
    <location>
        <begin position="1081"/>
        <end position="1101"/>
    </location>
</feature>